<evidence type="ECO:0008006" key="4">
    <source>
        <dbReference type="Google" id="ProtNLM"/>
    </source>
</evidence>
<evidence type="ECO:0000313" key="2">
    <source>
        <dbReference type="EMBL" id="KMZ86089.1"/>
    </source>
</evidence>
<protein>
    <recommendedName>
        <fullName evidence="4">Variable surface protein</fullName>
    </recommendedName>
</protein>
<organism evidence="2 3">
    <name type="scientific">Plasmodium vivax (strain Brazil I)</name>
    <dbReference type="NCBI Taxonomy" id="1033975"/>
    <lineage>
        <taxon>Eukaryota</taxon>
        <taxon>Sar</taxon>
        <taxon>Alveolata</taxon>
        <taxon>Apicomplexa</taxon>
        <taxon>Aconoidasida</taxon>
        <taxon>Haemosporida</taxon>
        <taxon>Plasmodiidae</taxon>
        <taxon>Plasmodium</taxon>
        <taxon>Plasmodium (Plasmodium)</taxon>
    </lineage>
</organism>
<accession>A0A0J9ST60</accession>
<sequence length="308" mass="36254">MELTKADTTHGQLNIDPSIAEKHEKSSIFISISLSFSGVVSLCTILYNYNFTRLFYNTKSIFHDFSTYHDQKYEQGCDQFISQNSVVGNSFKSQCIKCMTYIKYLEHANFYSPSGSLLNVAQSLLYLYFWIDDNELSTTNYNKINIDIYQKLLESFDTLEYTNMQSTYNLYIKDNIIEKLKLIYNLYYKFDKIKHYEKCKNTNCKCVEDCVNLYTKVMDDCNNDVNADYCNELEKFRQIYHAQMKNYNTCDVKYKYLPSPIKSNIAVISVSVVITLITLILFLYKVCNIFMLIYVYYTCSYNIINIKI</sequence>
<dbReference type="AlphaFoldDB" id="A0A0J9ST60"/>
<keyword evidence="1" id="KW-1133">Transmembrane helix</keyword>
<feature type="transmembrane region" description="Helical" evidence="1">
    <location>
        <begin position="28"/>
        <end position="49"/>
    </location>
</feature>
<feature type="transmembrane region" description="Helical" evidence="1">
    <location>
        <begin position="289"/>
        <end position="306"/>
    </location>
</feature>
<keyword evidence="1" id="KW-0472">Membrane</keyword>
<gene>
    <name evidence="2" type="ORF">PVBG_05488</name>
</gene>
<keyword evidence="1" id="KW-0812">Transmembrane</keyword>
<evidence type="ECO:0000313" key="3">
    <source>
        <dbReference type="Proteomes" id="UP000053327"/>
    </source>
</evidence>
<name>A0A0J9ST60_PLAV1</name>
<dbReference type="EMBL" id="KQ234827">
    <property type="protein sequence ID" value="KMZ86089.1"/>
    <property type="molecule type" value="Genomic_DNA"/>
</dbReference>
<feature type="transmembrane region" description="Helical" evidence="1">
    <location>
        <begin position="265"/>
        <end position="283"/>
    </location>
</feature>
<reference evidence="2 3" key="1">
    <citation type="submission" date="2011-08" db="EMBL/GenBank/DDBJ databases">
        <title>The Genome Sequence of Plasmodium vivax Brazil I.</title>
        <authorList>
            <consortium name="The Broad Institute Genome Sequencing Platform"/>
            <consortium name="The Broad Institute Genome Sequencing Center for Infectious Disease"/>
            <person name="Neafsey D."/>
            <person name="Carlton J."/>
            <person name="Barnwell J."/>
            <person name="Collins W."/>
            <person name="Escalante A."/>
            <person name="Mullikin J."/>
            <person name="Saul A."/>
            <person name="Guigo R."/>
            <person name="Camara F."/>
            <person name="Young S.K."/>
            <person name="Zeng Q."/>
            <person name="Gargeya S."/>
            <person name="Fitzgerald M."/>
            <person name="Haas B."/>
            <person name="Abouelleil A."/>
            <person name="Alvarado L."/>
            <person name="Arachchi H.M."/>
            <person name="Berlin A."/>
            <person name="Brown A."/>
            <person name="Chapman S.B."/>
            <person name="Chen Z."/>
            <person name="Dunbar C."/>
            <person name="Freedman E."/>
            <person name="Gearin G."/>
            <person name="Gellesch M."/>
            <person name="Goldberg J."/>
            <person name="Griggs A."/>
            <person name="Gujja S."/>
            <person name="Heiman D."/>
            <person name="Howarth C."/>
            <person name="Larson L."/>
            <person name="Lui A."/>
            <person name="MacDonald P.J.P."/>
            <person name="Montmayeur A."/>
            <person name="Murphy C."/>
            <person name="Neiman D."/>
            <person name="Pearson M."/>
            <person name="Priest M."/>
            <person name="Roberts A."/>
            <person name="Saif S."/>
            <person name="Shea T."/>
            <person name="Shenoy N."/>
            <person name="Sisk P."/>
            <person name="Stolte C."/>
            <person name="Sykes S."/>
            <person name="Wortman J."/>
            <person name="Nusbaum C."/>
            <person name="Birren B."/>
        </authorList>
    </citation>
    <scope>NUCLEOTIDE SEQUENCE [LARGE SCALE GENOMIC DNA]</scope>
    <source>
        <strain evidence="2 3">Brazil I</strain>
    </source>
</reference>
<evidence type="ECO:0000256" key="1">
    <source>
        <dbReference type="SAM" id="Phobius"/>
    </source>
</evidence>
<dbReference type="Proteomes" id="UP000053327">
    <property type="component" value="Unassembled WGS sequence"/>
</dbReference>
<proteinExistence type="predicted"/>